<dbReference type="InterPro" id="IPR032710">
    <property type="entry name" value="NTF2-like_dom_sf"/>
</dbReference>
<organism evidence="3 4">
    <name type="scientific">Leptospira harrisiae</name>
    <dbReference type="NCBI Taxonomy" id="2023189"/>
    <lineage>
        <taxon>Bacteria</taxon>
        <taxon>Pseudomonadati</taxon>
        <taxon>Spirochaetota</taxon>
        <taxon>Spirochaetia</taxon>
        <taxon>Leptospirales</taxon>
        <taxon>Leptospiraceae</taxon>
        <taxon>Leptospira</taxon>
    </lineage>
</organism>
<feature type="signal peptide" evidence="1">
    <location>
        <begin position="1"/>
        <end position="19"/>
    </location>
</feature>
<dbReference type="InterPro" id="IPR037401">
    <property type="entry name" value="SnoaL-like"/>
</dbReference>
<name>A0A2N0AHQ6_9LEPT</name>
<protein>
    <submittedName>
        <fullName evidence="3">SnoaL-like domain protein</fullName>
    </submittedName>
</protein>
<reference evidence="3 4" key="1">
    <citation type="submission" date="2017-07" db="EMBL/GenBank/DDBJ databases">
        <title>Leptospira spp. isolated from tropical soils.</title>
        <authorList>
            <person name="Thibeaux R."/>
            <person name="Iraola G."/>
            <person name="Ferres I."/>
            <person name="Bierque E."/>
            <person name="Girault D."/>
            <person name="Soupe-Gilbert M.-E."/>
            <person name="Picardeau M."/>
            <person name="Goarant C."/>
        </authorList>
    </citation>
    <scope>NUCLEOTIDE SEQUENCE [LARGE SCALE GENOMIC DNA]</scope>
    <source>
        <strain evidence="3 4">FH2-B-A1</strain>
    </source>
</reference>
<feature type="chain" id="PRO_5014961682" evidence="1">
    <location>
        <begin position="20"/>
        <end position="156"/>
    </location>
</feature>
<dbReference type="OrthoDB" id="7869337at2"/>
<evidence type="ECO:0000313" key="3">
    <source>
        <dbReference type="EMBL" id="PJZ83838.1"/>
    </source>
</evidence>
<evidence type="ECO:0000259" key="2">
    <source>
        <dbReference type="Pfam" id="PF12680"/>
    </source>
</evidence>
<keyword evidence="1" id="KW-0732">Signal</keyword>
<proteinExistence type="predicted"/>
<keyword evidence="4" id="KW-1185">Reference proteome</keyword>
<evidence type="ECO:0000256" key="1">
    <source>
        <dbReference type="SAM" id="SignalP"/>
    </source>
</evidence>
<dbReference type="RefSeq" id="WP_100744356.1">
    <property type="nucleotide sequence ID" value="NZ_NPDW01000002.1"/>
</dbReference>
<dbReference type="Gene3D" id="3.10.450.50">
    <property type="match status" value="1"/>
</dbReference>
<dbReference type="PANTHER" id="PTHR41252:SF1">
    <property type="entry name" value="BLR2505 PROTEIN"/>
    <property type="match status" value="1"/>
</dbReference>
<sequence>MKPVLVLATLLFGSVGLFAKSASPSGEKVLETFFSEFGKGNAESVLNCFHPQTTITAVRSENRGENQLYGTYTGIPGAKEFLTNMGFQLDTKRFQVDQIVGKKDWVFASGSFLHIIKQTGKPFESEWALKVQIKDGKIFSYHFYEDSASFVLASKK</sequence>
<evidence type="ECO:0000313" key="4">
    <source>
        <dbReference type="Proteomes" id="UP000232145"/>
    </source>
</evidence>
<comment type="caution">
    <text evidence="3">The sequence shown here is derived from an EMBL/GenBank/DDBJ whole genome shotgun (WGS) entry which is preliminary data.</text>
</comment>
<dbReference type="EMBL" id="NPDX01000004">
    <property type="protein sequence ID" value="PJZ83838.1"/>
    <property type="molecule type" value="Genomic_DNA"/>
</dbReference>
<dbReference type="Pfam" id="PF12680">
    <property type="entry name" value="SnoaL_2"/>
    <property type="match status" value="1"/>
</dbReference>
<dbReference type="SUPFAM" id="SSF54427">
    <property type="entry name" value="NTF2-like"/>
    <property type="match status" value="1"/>
</dbReference>
<accession>A0A2N0AHQ6</accession>
<dbReference type="PANTHER" id="PTHR41252">
    <property type="entry name" value="BLR2505 PROTEIN"/>
    <property type="match status" value="1"/>
</dbReference>
<dbReference type="AlphaFoldDB" id="A0A2N0AHQ6"/>
<gene>
    <name evidence="3" type="ORF">CH364_13800</name>
</gene>
<feature type="domain" description="SnoaL-like" evidence="2">
    <location>
        <begin position="31"/>
        <end position="140"/>
    </location>
</feature>
<dbReference type="Proteomes" id="UP000232145">
    <property type="component" value="Unassembled WGS sequence"/>
</dbReference>